<sequence length="129" mass="14803">MASKKFAIKCGNFAVLVDLHIVPQGSNKDSSWFSEQKKEVMAFSSLPISSRGGYTFAVFRTHRILNFVYFLTDLWSVLVSFHLVLILGQARMKSRQKEPSMECLTILLSVQRVLLLLLQSTREMLYKKL</sequence>
<dbReference type="RefSeq" id="XP_027277478.1">
    <property type="nucleotide sequence ID" value="XM_027421677.2"/>
</dbReference>
<dbReference type="CTD" id="128710"/>
<dbReference type="GeneID" id="100769336"/>
<reference evidence="2" key="1">
    <citation type="journal article" date="2018" name="Biotechnol. Bioeng.">
        <title>A reference genome of the Chinese hamster based on a hybrid assembly strategy.</title>
        <authorList>
            <person name="Rupp O."/>
            <person name="MacDonald M.L."/>
            <person name="Li S."/>
            <person name="Dhiman H."/>
            <person name="Polson S."/>
            <person name="Griep S."/>
            <person name="Heffner K."/>
            <person name="Hernandez I."/>
            <person name="Brinkrolf K."/>
            <person name="Jadhav V."/>
            <person name="Samoudi M."/>
            <person name="Hao H."/>
            <person name="Kingham B."/>
            <person name="Goesmann A."/>
            <person name="Betenbaugh M.J."/>
            <person name="Lewis N.E."/>
            <person name="Borth N."/>
            <person name="Lee K.H."/>
        </authorList>
    </citation>
    <scope>NUCLEOTIDE SEQUENCE [LARGE SCALE GENOMIC DNA]</scope>
    <source>
        <strain evidence="2">17A/GY</strain>
    </source>
</reference>
<keyword evidence="1" id="KW-0472">Membrane</keyword>
<keyword evidence="2" id="KW-1185">Reference proteome</keyword>
<dbReference type="PANTHER" id="PTHR28557">
    <property type="entry name" value="PROTEIN SLX4IP"/>
    <property type="match status" value="1"/>
</dbReference>
<reference evidence="2" key="2">
    <citation type="journal article" date="2020" name="Biotechnol. Bioeng.">
        <title>Chromosome-scale scaffolds for the Chinese hamster reference genome assembly to facilitate the study of the CHO epigenome.</title>
        <authorList>
            <person name="Hilliard W."/>
            <person name="MacDonald M."/>
            <person name="Lee K.H."/>
        </authorList>
    </citation>
    <scope>NUCLEOTIDE SEQUENCE [LARGE SCALE GENOMIC DNA]</scope>
    <source>
        <strain evidence="2">17A/GY</strain>
    </source>
</reference>
<accession>A0A9J7G6B4</accession>
<dbReference type="InterPro" id="IPR031479">
    <property type="entry name" value="SLX4IP"/>
</dbReference>
<dbReference type="Pfam" id="PF15744">
    <property type="entry name" value="UPF0492"/>
    <property type="match status" value="1"/>
</dbReference>
<keyword evidence="1" id="KW-0812">Transmembrane</keyword>
<evidence type="ECO:0000256" key="1">
    <source>
        <dbReference type="SAM" id="Phobius"/>
    </source>
</evidence>
<evidence type="ECO:0000313" key="2">
    <source>
        <dbReference type="Proteomes" id="UP001108280"/>
    </source>
</evidence>
<dbReference type="Proteomes" id="UP001108280">
    <property type="component" value="Chromosome 6"/>
</dbReference>
<name>A0A9J7G6B4_CRIGR</name>
<gene>
    <name evidence="3" type="primary">Slx4ip</name>
</gene>
<dbReference type="RefSeq" id="XP_027269407.1">
    <property type="nucleotide sequence ID" value="XM_027413606.2"/>
</dbReference>
<dbReference type="AlphaFoldDB" id="A0A9J7G6B4"/>
<feature type="transmembrane region" description="Helical" evidence="1">
    <location>
        <begin position="67"/>
        <end position="87"/>
    </location>
</feature>
<keyword evidence="1" id="KW-1133">Transmembrane helix</keyword>
<protein>
    <submittedName>
        <fullName evidence="3">Protein SLX4IP isoform X3</fullName>
    </submittedName>
</protein>
<organism evidence="2 3">
    <name type="scientific">Cricetulus griseus</name>
    <name type="common">Chinese hamster</name>
    <name type="synonym">Cricetulus barabensis griseus</name>
    <dbReference type="NCBI Taxonomy" id="10029"/>
    <lineage>
        <taxon>Eukaryota</taxon>
        <taxon>Metazoa</taxon>
        <taxon>Chordata</taxon>
        <taxon>Craniata</taxon>
        <taxon>Vertebrata</taxon>
        <taxon>Euteleostomi</taxon>
        <taxon>Mammalia</taxon>
        <taxon>Eutheria</taxon>
        <taxon>Euarchontoglires</taxon>
        <taxon>Glires</taxon>
        <taxon>Rodentia</taxon>
        <taxon>Myomorpha</taxon>
        <taxon>Muroidea</taxon>
        <taxon>Cricetidae</taxon>
        <taxon>Cricetinae</taxon>
        <taxon>Cricetulus</taxon>
    </lineage>
</organism>
<proteinExistence type="predicted"/>
<evidence type="ECO:0000313" key="3">
    <source>
        <dbReference type="RefSeq" id="XP_027277478.1"/>
    </source>
</evidence>
<reference evidence="3" key="3">
    <citation type="submission" date="2025-08" db="UniProtKB">
        <authorList>
            <consortium name="RefSeq"/>
        </authorList>
    </citation>
    <scope>IDENTIFICATION</scope>
    <source>
        <strain evidence="3">17A/GY</strain>
        <tissue evidence="3">Liver</tissue>
    </source>
</reference>
<dbReference type="PANTHER" id="PTHR28557:SF1">
    <property type="entry name" value="PROTEIN SLX4IP"/>
    <property type="match status" value="1"/>
</dbReference>